<sequence>MLTELYSNFVWKIKFSCVYSGLGSSSLLVAHIMCRKVSAEDEDSERAMFCGFRSRFYSFLFNHLPGFADFLRRKIFKENHFGFNGCHIMNNLINLDDCSVQEIMVQRSEIRAFCLEDKELINFVRQSRHTRVPIYRDNLDNIIGFIHIKDILLKSDAVFDVKDIIHEVMYVPHSMKAISLFIKMQASRVHMAIVLDEYGSTDGLITMEDIVEQIVGDIEYEHDASSIPDIVNLSPDRMEVNARVLVKNLEQTLGITLREANDEEEYDTVGGLIFSMVGRVPVVDEVFHHKSGVVFSIKEADNRCIYKVVIDLSPATQKASSP</sequence>
<dbReference type="PROSITE" id="PS51371">
    <property type="entry name" value="CBS"/>
    <property type="match status" value="1"/>
</dbReference>
<dbReference type="Pfam" id="PF03471">
    <property type="entry name" value="CorC_HlyC"/>
    <property type="match status" value="1"/>
</dbReference>
<dbReference type="PANTHER" id="PTHR43099">
    <property type="entry name" value="UPF0053 PROTEIN YRKA"/>
    <property type="match status" value="1"/>
</dbReference>
<organism evidence="6 7">
    <name type="scientific">Anaplasma platys</name>
    <dbReference type="NCBI Taxonomy" id="949"/>
    <lineage>
        <taxon>Bacteria</taxon>
        <taxon>Pseudomonadati</taxon>
        <taxon>Pseudomonadota</taxon>
        <taxon>Alphaproteobacteria</taxon>
        <taxon>Rickettsiales</taxon>
        <taxon>Anaplasmataceae</taxon>
        <taxon>Anaplasma</taxon>
    </lineage>
</organism>
<dbReference type="GO" id="GO:0050660">
    <property type="term" value="F:flavin adenine dinucleotide binding"/>
    <property type="evidence" value="ECO:0007669"/>
    <property type="project" value="InterPro"/>
</dbReference>
<dbReference type="CDD" id="cd04590">
    <property type="entry name" value="CBS_pair_CorC_HlyC_assoc"/>
    <property type="match status" value="1"/>
</dbReference>
<name>A0A858PX49_9RICK</name>
<feature type="domain" description="CBS" evidence="5">
    <location>
        <begin position="164"/>
        <end position="224"/>
    </location>
</feature>
<accession>A0A858PX49</accession>
<dbReference type="InterPro" id="IPR036318">
    <property type="entry name" value="FAD-bd_PCMH-like_sf"/>
</dbReference>
<evidence type="ECO:0000256" key="3">
    <source>
        <dbReference type="ARBA" id="ARBA00023122"/>
    </source>
</evidence>
<dbReference type="InterPro" id="IPR051676">
    <property type="entry name" value="UPF0053_domain"/>
</dbReference>
<dbReference type="Gene3D" id="3.30.465.10">
    <property type="match status" value="1"/>
</dbReference>
<reference evidence="6 7" key="1">
    <citation type="journal article" date="2020" name="Pathogens">
        <title>First Whole Genome Sequence of Anaplasma platys, an Obligate Intracellular Rickettsial Pathogen of Dogs.</title>
        <authorList>
            <person name="Llanes A."/>
            <person name="Rajeev S."/>
        </authorList>
    </citation>
    <scope>NUCLEOTIDE SEQUENCE [LARGE SCALE GENOMIC DNA]</scope>
    <source>
        <strain evidence="6 7">S3</strain>
    </source>
</reference>
<dbReference type="AlphaFoldDB" id="A0A858PX49"/>
<gene>
    <name evidence="6" type="primary">tlyC</name>
    <name evidence="6" type="ORF">ANPL_00160</name>
</gene>
<dbReference type="Proteomes" id="UP000500930">
    <property type="component" value="Chromosome"/>
</dbReference>
<dbReference type="Gene3D" id="3.10.580.10">
    <property type="entry name" value="CBS-domain"/>
    <property type="match status" value="1"/>
</dbReference>
<dbReference type="InterPro" id="IPR000644">
    <property type="entry name" value="CBS_dom"/>
</dbReference>
<protein>
    <submittedName>
        <fullName evidence="6">Hemolysin C</fullName>
    </submittedName>
</protein>
<keyword evidence="2" id="KW-0677">Repeat</keyword>
<dbReference type="FunFam" id="3.10.580.10:FF:000002">
    <property type="entry name" value="Magnesium/cobalt efflux protein CorC"/>
    <property type="match status" value="1"/>
</dbReference>
<dbReference type="PANTHER" id="PTHR43099:SF2">
    <property type="entry name" value="UPF0053 PROTEIN YRKA"/>
    <property type="match status" value="1"/>
</dbReference>
<dbReference type="SUPFAM" id="SSF54631">
    <property type="entry name" value="CBS-domain pair"/>
    <property type="match status" value="1"/>
</dbReference>
<keyword evidence="7" id="KW-1185">Reference proteome</keyword>
<evidence type="ECO:0000313" key="6">
    <source>
        <dbReference type="EMBL" id="QJC27159.1"/>
    </source>
</evidence>
<dbReference type="SMART" id="SM01091">
    <property type="entry name" value="CorC_HlyC"/>
    <property type="match status" value="1"/>
</dbReference>
<keyword evidence="3 4" id="KW-0129">CBS domain</keyword>
<dbReference type="KEGG" id="aplt:ANPL_00160"/>
<evidence type="ECO:0000256" key="4">
    <source>
        <dbReference type="PROSITE-ProRule" id="PRU00703"/>
    </source>
</evidence>
<dbReference type="InterPro" id="IPR005170">
    <property type="entry name" value="Transptr-assoc_dom"/>
</dbReference>
<dbReference type="EMBL" id="CP046391">
    <property type="protein sequence ID" value="QJC27159.1"/>
    <property type="molecule type" value="Genomic_DNA"/>
</dbReference>
<dbReference type="InterPro" id="IPR016169">
    <property type="entry name" value="FAD-bd_PCMH_sub2"/>
</dbReference>
<evidence type="ECO:0000313" key="7">
    <source>
        <dbReference type="Proteomes" id="UP000500930"/>
    </source>
</evidence>
<evidence type="ECO:0000256" key="1">
    <source>
        <dbReference type="ARBA" id="ARBA00006446"/>
    </source>
</evidence>
<comment type="similarity">
    <text evidence="1">Belongs to the UPF0053 family. Hemolysin C subfamily.</text>
</comment>
<proteinExistence type="inferred from homology"/>
<evidence type="ECO:0000259" key="5">
    <source>
        <dbReference type="PROSITE" id="PS51371"/>
    </source>
</evidence>
<dbReference type="SUPFAM" id="SSF56176">
    <property type="entry name" value="FAD-binding/transporter-associated domain-like"/>
    <property type="match status" value="1"/>
</dbReference>
<evidence type="ECO:0000256" key="2">
    <source>
        <dbReference type="ARBA" id="ARBA00022737"/>
    </source>
</evidence>
<dbReference type="Pfam" id="PF00571">
    <property type="entry name" value="CBS"/>
    <property type="match status" value="1"/>
</dbReference>
<dbReference type="InterPro" id="IPR046342">
    <property type="entry name" value="CBS_dom_sf"/>
</dbReference>
<dbReference type="InterPro" id="IPR044751">
    <property type="entry name" value="Ion_transp-like_CBS"/>
</dbReference>